<protein>
    <recommendedName>
        <fullName evidence="6">C2H2-type domain-containing protein</fullName>
    </recommendedName>
</protein>
<evidence type="ECO:0000256" key="5">
    <source>
        <dbReference type="PROSITE-ProRule" id="PRU00042"/>
    </source>
</evidence>
<dbReference type="SUPFAM" id="SSF57667">
    <property type="entry name" value="beta-beta-alpha zinc fingers"/>
    <property type="match status" value="2"/>
</dbReference>
<name>A0A653D5D5_CALMS</name>
<keyword evidence="2" id="KW-0677">Repeat</keyword>
<sequence>MDSELLQIKVEEETSDSEDDVFIEEMDTNRYVGKESLTGHLQHIDLKVNLKKEDDVLLDRCKTEINANCLPFELEYMEELHIKTECNISLENEKIHGCNTSSTRETYEEKSRNRSRRRCYHRPRATPQKEQWFVCTACPYKTKYPANLVRHQLVHGKTDKKPLFCYNCEYKTYRKYDLVSHMYKHSKNKKVYSCNSCSHTTFRKYDLKAHILRVHGDEYNLITRKCCCIYCNKTFKEKRAVEDHIIKCHPNFIHTVSSKILECSQCAFKTTYKSSLTQHMHKLKHCLGDAPVYTCNICDYVCYFRKYFNVHLKSHTRTNRYRCSSCECCWPTKQKLDEHILCDHRSCDELVKTVSCKIYKCEKCGYITVYLLKYKKHVKLHNTGI</sequence>
<dbReference type="GO" id="GO:0008270">
    <property type="term" value="F:zinc ion binding"/>
    <property type="evidence" value="ECO:0007669"/>
    <property type="project" value="UniProtKB-KW"/>
</dbReference>
<feature type="domain" description="C2H2-type" evidence="6">
    <location>
        <begin position="192"/>
        <end position="220"/>
    </location>
</feature>
<dbReference type="PANTHER" id="PTHR24379">
    <property type="entry name" value="KRAB AND ZINC FINGER DOMAIN-CONTAINING"/>
    <property type="match status" value="1"/>
</dbReference>
<dbReference type="PANTHER" id="PTHR24379:SF121">
    <property type="entry name" value="C2H2-TYPE DOMAIN-CONTAINING PROTEIN"/>
    <property type="match status" value="1"/>
</dbReference>
<gene>
    <name evidence="7" type="ORF">CALMAC_LOCUS14571</name>
</gene>
<dbReference type="InterPro" id="IPR036236">
    <property type="entry name" value="Znf_C2H2_sf"/>
</dbReference>
<dbReference type="AlphaFoldDB" id="A0A653D5D5"/>
<dbReference type="PROSITE" id="PS00028">
    <property type="entry name" value="ZINC_FINGER_C2H2_1"/>
    <property type="match status" value="3"/>
</dbReference>
<accession>A0A653D5D5</accession>
<evidence type="ECO:0000256" key="3">
    <source>
        <dbReference type="ARBA" id="ARBA00022771"/>
    </source>
</evidence>
<proteinExistence type="predicted"/>
<evidence type="ECO:0000313" key="7">
    <source>
        <dbReference type="EMBL" id="VEN55370.1"/>
    </source>
</evidence>
<dbReference type="Gene3D" id="3.30.160.60">
    <property type="entry name" value="Classic Zinc Finger"/>
    <property type="match status" value="3"/>
</dbReference>
<keyword evidence="3 5" id="KW-0863">Zinc-finger</keyword>
<evidence type="ECO:0000259" key="6">
    <source>
        <dbReference type="PROSITE" id="PS50157"/>
    </source>
</evidence>
<evidence type="ECO:0000256" key="1">
    <source>
        <dbReference type="ARBA" id="ARBA00022723"/>
    </source>
</evidence>
<reference evidence="7 8" key="1">
    <citation type="submission" date="2019-01" db="EMBL/GenBank/DDBJ databases">
        <authorList>
            <person name="Sayadi A."/>
        </authorList>
    </citation>
    <scope>NUCLEOTIDE SEQUENCE [LARGE SCALE GENOMIC DNA]</scope>
</reference>
<organism evidence="7 8">
    <name type="scientific">Callosobruchus maculatus</name>
    <name type="common">Southern cowpea weevil</name>
    <name type="synonym">Pulse bruchid</name>
    <dbReference type="NCBI Taxonomy" id="64391"/>
    <lineage>
        <taxon>Eukaryota</taxon>
        <taxon>Metazoa</taxon>
        <taxon>Ecdysozoa</taxon>
        <taxon>Arthropoda</taxon>
        <taxon>Hexapoda</taxon>
        <taxon>Insecta</taxon>
        <taxon>Pterygota</taxon>
        <taxon>Neoptera</taxon>
        <taxon>Endopterygota</taxon>
        <taxon>Coleoptera</taxon>
        <taxon>Polyphaga</taxon>
        <taxon>Cucujiformia</taxon>
        <taxon>Chrysomeloidea</taxon>
        <taxon>Chrysomelidae</taxon>
        <taxon>Bruchinae</taxon>
        <taxon>Bruchini</taxon>
        <taxon>Callosobruchus</taxon>
    </lineage>
</organism>
<keyword evidence="4" id="KW-0862">Zinc</keyword>
<evidence type="ECO:0000256" key="4">
    <source>
        <dbReference type="ARBA" id="ARBA00022833"/>
    </source>
</evidence>
<dbReference type="EMBL" id="CAACVG010010255">
    <property type="protein sequence ID" value="VEN55370.1"/>
    <property type="molecule type" value="Genomic_DNA"/>
</dbReference>
<keyword evidence="1" id="KW-0479">Metal-binding</keyword>
<dbReference type="InterPro" id="IPR013087">
    <property type="entry name" value="Znf_C2H2_type"/>
</dbReference>
<evidence type="ECO:0000256" key="2">
    <source>
        <dbReference type="ARBA" id="ARBA00022737"/>
    </source>
</evidence>
<dbReference type="SMART" id="SM00355">
    <property type="entry name" value="ZnF_C2H2"/>
    <property type="match status" value="8"/>
</dbReference>
<keyword evidence="8" id="KW-1185">Reference proteome</keyword>
<dbReference type="OrthoDB" id="6729317at2759"/>
<dbReference type="PROSITE" id="PS50157">
    <property type="entry name" value="ZINC_FINGER_C2H2_2"/>
    <property type="match status" value="1"/>
</dbReference>
<dbReference type="Proteomes" id="UP000410492">
    <property type="component" value="Unassembled WGS sequence"/>
</dbReference>
<evidence type="ECO:0000313" key="8">
    <source>
        <dbReference type="Proteomes" id="UP000410492"/>
    </source>
</evidence>